<dbReference type="PANTHER" id="PTHR37860:SF1">
    <property type="match status" value="1"/>
</dbReference>
<dbReference type="PROSITE" id="PS51233">
    <property type="entry name" value="VWFD"/>
    <property type="match status" value="1"/>
</dbReference>
<sequence length="4301" mass="480762">MECDLRQSRSGGQNQTYSFLSARNCVCGGQAALKLLGYEDSAKFKLEGEYKVQPTTAFNVELQMALSDSRPMSQLVKLTYGKVTGKRIFTITVPTMMSASISQEGTRTEAAVTIGDLKMELSQQTNFNSLNDFEVLADAKLTGASTSQVEFHLRHQGHWRRFNNRLNVKLDMTSVFDYEGQFGFDLNRALLKTKFSMETPITDRMFLSLGHHGPLWDFSQHLELSSKYHTPIVYKGRYSDADGEFGATLPRLGEAKMQLKRAPSKNTVTVLVNNIQMLQIEKEQLSSGGKLSIRIDANGFKLAAKLEGHGNTRWYFERAISVTVNNHVVEFTGKHIFNYAAGFSAKYTQARNPEVPVHLIDLNYRLNRGDKPFFAGITLVKNYETLLSVEAKASNVDNSGLASLTLRTSLQGLHYTSLSGSLTLDLWRSGVAELKLNNDYTRENKITLEFYTGAETGSIKASFDGAYLGKHSIQFSQIKRNKLDWAMSEVIELKSGSLDSITLTVDRAYSFGRAMELKVQLKTPFEGARTSTLTVNGNLPAPEGSLLLRLDQEYLGTHELKSKISAPPSQISVAFEIISDIDSIDKTKFEFDFVRYQVKASFSNQIVGTMVFDSRAEMRPGAASGRLVIQAPWNIIGTSAFSFKWRNINKATNLELTVRTPIVGENFLKINKAEEKVGDTEVQSIFDASVYLEKLNERLSLRSRFSSKLDNSFSAEGRHQVQSSRLGAYSLSEEVQVFNNKVFARVTVKTPFDSWDKSTFTYDFETEGSARKMTVRLDTKLYGMQDLTFRVNDNELTGHITVLSIRNELTIIGWRPQRDSNGAMLVDFFASVSSPFMKASTRVGLKRGHFSAMVSTEVQSRTATATTSATWEIKPKRLLLDVAANAKVSDIFSQAWGAMCDLDLANETVKRLVVKLVAPLKSIETTELAVTFKKNPLIDASVLIQSPFFGNVKVKGMWHAPKGLLVAPISAKFRVDSSIEFVPKFEASFDHVQKHEHVICEFGLMSLSTGKFVFKADSVLDAFNKKMQVNLGVNRELSFKWQSKSDLSEGSLDERVVAVLNQRDKYSAKAVYNWKNDRTVLFKVTTPFPGYEKLGMKLVAQVSMPFDVTAKLMLPNQELKAQAVLDLTDGLHARVALKLPGLPDVELAFQTAGSLKNYKFELTTQYGTKRFSVLTNWDLSVDKQFRVKLETPVEDLRLAELYAAVYGNMDAKRSVKLRVAFNDYANELKLSRESNEKGMKLRVHYPGRLVEMKMSRSGHDVNKVLQIVLEMNKQKLVDVSTKLQSMFSAERWSGIRLPHSGFVRVNTLFGTALEQSAIEWDYRRMVSSASGLHDLSLLLKVAYKESNFNYEMSMLHDGKFQVRTSLNLPEYAIRLDEVSASVQITGYGNKEKRVVIDVSHLERKVKLTCITNLKDSIQVHLNGINGLTSFISKDSLALQTHFVQTNLIGEISFRLSGLRSGELKLMLSAKKEKAFNVQLAVSAEAFARSVDGHLLVKSRQGWLSSATEHSLEGRLSLFSPVMGSCASKWTAKLKPGVLEADLNVATGMASENQLLSSKLSVSYENNRYAKVEFSGFGVNGEVASALRDKQWDLTVKSGRTEVASIMWSVDHSGYYRTRTSTHRLNVLYNGQVVLGFESKQEVVNWDNQYSVSAKLEVAGKALKTIKFERKGRTFDVNFEWDQLSPLKLEINCDSLLRPKIAITFGALEALAHMNLLPSDGTYSAEFKTANPWLPINVRLNHIHRAYHHKILHELEFGRKKYTLDSSAILTGPRWNAKLHCTSPTKSLKLTSHASYATRTGSFSNTIEYNGVTYLQLDGNLQENVASPEKGYESMSSASVQLSTGEHRYRRYLPPIRVSLQHHCNNAGWRDTAWSNQASLGEWKVTHTGKIDAKNQVAKFRLTGLGHENVLKFDRRSFLVQHTAEGVNVLKLSAKCDKTSSELQFNSDWTSFHTNAKFGHDLRGREGSVTMEQTGSFETPKLTASWSLKLPSLRADLNIGGARMQLRHEHRSNADFSCHHSFTNGPVKHEFKAKFAVKPSTRSEYRVEVVGTAELTSTSIRTLLSASFQHHHNSWLEHSCAAKLHAGDWKLLHKSVMAPGLLETENYIHRGSEALYEGKLNWQAGVLIAESKFNGVSLCRVEMHCANKLSSIKLSSPRWGVDSQMKFEHDFENWRQSKFTAELKGRNANFKASTNWHFSDNSKRFYASLFTSMPVLEIDLSSNKADDGVAHFRHKASFATIKLQASGVYDGSSAARLTETTLVFEQSFGQTASWMWSHRFRRAGFVKLLYSHGSSGLQEEKRLSWNFNSPGKSSFEIQHPNLRLNFAQHSATSGRFSTELSFPTGQKQSLAGVLEAAATWKSGEIKLNSSGLVYAGSWNLDGAEKSLNLDVRSFKLNLRHNQRDARSFDFNHRMTCVDCPSYTWVPEAFAISGSLTAPSSMRVAKLTASVAVNNDGPLPVEVSWNLDGEQFLAEISAQNLMGRFAHRHASWTNFDFNHTLVLLGTAQSAVGGLKIEPSTEFRKRLVAHFNALDQKINFDHEFDGLHRHRWNHRVQLLGRHLVSTGHRYAGESLMAQVRRIDTEPEKQILLTWKPNQFESRASLGSRDVLRFKYSLESADKSALFKIYNPWWSSSPYVAEATLRRTCPMCYRLTANASADGTKLGAVNADFQLPDRDPIQVNFSMETTFGKVELRNKIFGRKLSSFKYVGSIGTDSASVRVTLESQILSLRNATFNAAVHNINLIPLLNEPASFFFSHVIDAANKIEQSIQVRYGNGLPFAYRFSSELIPASRQLLRLLPANLNRKSVLSVNWLSGSFVEVQVNGPLSVSVTSSCPVVPAFTIKLQPRMDAEENTWDAEFRVADKVIKCSLTIDSRVLELRVQTPFELVRKLGGKVAFNSEPPMKLSAEASFELNDYRYAASVNADVKKVARYPQGLFSCKIQTPHRAIKSAKFLIEHRRSDELWSAEFAARINEKELTIDGNATNEAVRLRIALPIEGYEKVGFKVLTDQSESEPRVQALVHMPHGHFGRVSTVGSYNGPAAMSTRVSVESSFRGFRNAEIRVKNQMRQRILEHTSSMRVNGEQWHDIKIRAGIQSGQIVVNRTQPVVIGYKVTMTGEMINSEIKVNIGEWVPFHLRGQVQASGEGVKSRSFLSLRTPHRTVQLDREISLFSGRLGYKLSFTPNQGVVRPLSFEASLENKGVYSEVDVESKLALSTPARRIESTIGYQKKTGEFRASATVNWDANDAESNKILGVSVQGRYTPGRQLAGTAELRFIDPKPYSVSISTERGVGKTLHSTDIRLDITKKIQDTIVLKWSAVQKAPESTQLSASLSQASSNVDFRINGEMTTTSEVRSGNLSIHYTDAGGRPTVMQSVVELSSSALRVDLVLPTKRCSLELKKTVKLGATTYTAKTHGQKLEVRVSSQPDLQLIYEPRENDRFSAALGYADDWHLRADVHRVTNQVKMQQLLAQVQLKSRNLMKVKLHWNPTSSLLRYAALRESLPALLNDGRALMASMKASCVYEILAQVRNDLILPDLSSAANSVAQELEPLRRDLGYMNAQFRDMYIRNEFYSRDIYEAVREVTRAVVSRIVGAAQSAMDAYSAYVHPHVVSAANRIASHASRCYGHATRVYAVYQHHRDRLYRKVNGHALRFINSAVDGIRPALDAAHSGYQRFAAVNPLSGSAATLGDLRMRVARSVSEVNYEAFNLLHSDIREQVLTAHRSIEASIGRASDSAAVMITSAKARVRHHVNRMVGDGLLSSMASGAYTQSRWFLDHFNIEQNLKDFARDNYLQGVEYLRQNTIGLATDYLGLSKNAIIENNFKQGKFEAHFYSPMKWKDLKTPPSSGLEEVQGRLENSYKSARNSFNTVRRKLTAVRDVVYDSIPDFDMPSGSWIPKFKGVASVIGDHFVTFDGRHFDFRGSGECGYLLARDFRGRGWAVGLTYGRSGKSLDIFAYGKRIRVTPRLHVLVDGAQQELPLNIGDLSIVRTGSGLRAKDLGHLFTITVDPEADTHTVSVSGWYHGRLGGLFGNFDNEPFNDLISSRGRRSDAVLDFTGSWRLGACRHANLASIIKVPERVHTDCLDLFESPRSSPFRRCYSFVDPAPFRDICAQERRTGGAQQVCRAAVAYIRHCDAKGLRGLRAPAKCLSCNTRGDGYRQLALGQSHRLRAPDAVAADIVLVLEERGCIGRETLRRLPRLVAQVKSSLSTSGVSDIRFGLLGFGNPAHLRGKAVATERSRPHWHTLAGELMGSEEQLLRALDAVETHNTADASVDGPEAPTLSRPCVWPLDSASFGQRRRVT</sequence>
<dbReference type="OrthoDB" id="6095501at2759"/>
<comment type="caution">
    <text evidence="2">The sequence shown here is derived from an EMBL/GenBank/DDBJ whole genome shotgun (WGS) entry which is preliminary data.</text>
</comment>
<accession>A0A267GWI9</accession>
<gene>
    <name evidence="2" type="ORF">BOX15_Mlig016013g1</name>
</gene>
<proteinExistence type="predicted"/>
<evidence type="ECO:0000313" key="2">
    <source>
        <dbReference type="EMBL" id="PAA90391.1"/>
    </source>
</evidence>
<protein>
    <recommendedName>
        <fullName evidence="1">VWFD domain-containing protein</fullName>
    </recommendedName>
</protein>
<dbReference type="InterPro" id="IPR014853">
    <property type="entry name" value="VWF/SSPO/ZAN-like_Cys-rich_dom"/>
</dbReference>
<evidence type="ECO:0000259" key="1">
    <source>
        <dbReference type="PROSITE" id="PS51233"/>
    </source>
</evidence>
<feature type="domain" description="VWFD" evidence="1">
    <location>
        <begin position="3900"/>
        <end position="4067"/>
    </location>
</feature>
<keyword evidence="3" id="KW-1185">Reference proteome</keyword>
<dbReference type="PANTHER" id="PTHR37860">
    <property type="entry name" value="AGAP008810-PA"/>
    <property type="match status" value="1"/>
</dbReference>
<dbReference type="Pfam" id="PF00094">
    <property type="entry name" value="VWD"/>
    <property type="match status" value="1"/>
</dbReference>
<dbReference type="Proteomes" id="UP000215902">
    <property type="component" value="Unassembled WGS sequence"/>
</dbReference>
<name>A0A267GWI9_9PLAT</name>
<dbReference type="Pfam" id="PF08742">
    <property type="entry name" value="C8"/>
    <property type="match status" value="1"/>
</dbReference>
<evidence type="ECO:0000313" key="3">
    <source>
        <dbReference type="Proteomes" id="UP000215902"/>
    </source>
</evidence>
<organism evidence="2 3">
    <name type="scientific">Macrostomum lignano</name>
    <dbReference type="NCBI Taxonomy" id="282301"/>
    <lineage>
        <taxon>Eukaryota</taxon>
        <taxon>Metazoa</taxon>
        <taxon>Spiralia</taxon>
        <taxon>Lophotrochozoa</taxon>
        <taxon>Platyhelminthes</taxon>
        <taxon>Rhabditophora</taxon>
        <taxon>Macrostomorpha</taxon>
        <taxon>Macrostomida</taxon>
        <taxon>Macrostomidae</taxon>
        <taxon>Macrostomum</taxon>
    </lineage>
</organism>
<dbReference type="STRING" id="282301.A0A267GWI9"/>
<dbReference type="SMART" id="SM00216">
    <property type="entry name" value="VWD"/>
    <property type="match status" value="1"/>
</dbReference>
<reference evidence="2 3" key="1">
    <citation type="submission" date="2017-06" db="EMBL/GenBank/DDBJ databases">
        <title>A platform for efficient transgenesis in Macrostomum lignano, a flatworm model organism for stem cell research.</title>
        <authorList>
            <person name="Berezikov E."/>
        </authorList>
    </citation>
    <scope>NUCLEOTIDE SEQUENCE [LARGE SCALE GENOMIC DNA]</scope>
    <source>
        <strain evidence="2">DV1</strain>
        <tissue evidence="2">Whole organism</tissue>
    </source>
</reference>
<dbReference type="EMBL" id="NIVC01000111">
    <property type="protein sequence ID" value="PAA90391.1"/>
    <property type="molecule type" value="Genomic_DNA"/>
</dbReference>
<dbReference type="InterPro" id="IPR001846">
    <property type="entry name" value="VWF_type-D"/>
</dbReference>